<evidence type="ECO:0000256" key="1">
    <source>
        <dbReference type="ARBA" id="ARBA00001947"/>
    </source>
</evidence>
<dbReference type="Pfam" id="PF00246">
    <property type="entry name" value="Peptidase_M14"/>
    <property type="match status" value="1"/>
</dbReference>
<dbReference type="SMART" id="SM00631">
    <property type="entry name" value="Zn_pept"/>
    <property type="match status" value="1"/>
</dbReference>
<feature type="domain" description="Peptidase M14" evidence="4">
    <location>
        <begin position="197"/>
        <end position="461"/>
    </location>
</feature>
<dbReference type="CDD" id="cd06234">
    <property type="entry name" value="M14_PaCCP-like"/>
    <property type="match status" value="1"/>
</dbReference>
<dbReference type="SUPFAM" id="SSF53187">
    <property type="entry name" value="Zn-dependent exopeptidases"/>
    <property type="match status" value="1"/>
</dbReference>
<accession>A0A1D1ZRW2</accession>
<dbReference type="PANTHER" id="PTHR12756">
    <property type="entry name" value="CYTOSOLIC CARBOXYPEPTIDASE"/>
    <property type="match status" value="1"/>
</dbReference>
<dbReference type="Gene3D" id="3.40.630.10">
    <property type="entry name" value="Zn peptidases"/>
    <property type="match status" value="1"/>
</dbReference>
<dbReference type="PANTHER" id="PTHR12756:SF11">
    <property type="entry name" value="CYTOSOLIC CARBOXYPEPTIDASE 1"/>
    <property type="match status" value="1"/>
</dbReference>
<name>A0A1D1ZRW2_AUXPR</name>
<gene>
    <name evidence="5" type="ORF">g.57259</name>
</gene>
<reference evidence="5" key="1">
    <citation type="submission" date="2015-08" db="EMBL/GenBank/DDBJ databases">
        <authorList>
            <person name="Babu N.S."/>
            <person name="Beckwith C.J."/>
            <person name="Beseler K.G."/>
            <person name="Brison A."/>
            <person name="Carone J.V."/>
            <person name="Caskin T.P."/>
            <person name="Diamond M."/>
            <person name="Durham M.E."/>
            <person name="Foxe J.M."/>
            <person name="Go M."/>
            <person name="Henderson B.A."/>
            <person name="Jones I.B."/>
            <person name="McGettigan J.A."/>
            <person name="Micheletti S.J."/>
            <person name="Nasrallah M.E."/>
            <person name="Ortiz D."/>
            <person name="Piller C.R."/>
            <person name="Privatt S.R."/>
            <person name="Schneider S.L."/>
            <person name="Sharp S."/>
            <person name="Smith T.C."/>
            <person name="Stanton J.D."/>
            <person name="Ullery H.E."/>
            <person name="Wilson R.J."/>
            <person name="Serrano M.G."/>
            <person name="Buck G."/>
            <person name="Lee V."/>
            <person name="Wang Y."/>
            <person name="Carvalho R."/>
            <person name="Voegtly L."/>
            <person name="Shi R."/>
            <person name="Duckworth R."/>
            <person name="Johnson A."/>
            <person name="Loviza R."/>
            <person name="Walstead R."/>
            <person name="Shah Z."/>
            <person name="Kiflezghi M."/>
            <person name="Wade K."/>
            <person name="Ball S.L."/>
            <person name="Bradley K.W."/>
            <person name="Asai D.J."/>
            <person name="Bowman C.A."/>
            <person name="Russell D.A."/>
            <person name="Pope W.H."/>
            <person name="Jacobs-Sera D."/>
            <person name="Hendrix R.W."/>
            <person name="Hatfull G.F."/>
        </authorList>
    </citation>
    <scope>NUCLEOTIDE SEQUENCE</scope>
</reference>
<organism evidence="5">
    <name type="scientific">Auxenochlorella protothecoides</name>
    <name type="common">Green microalga</name>
    <name type="synonym">Chlorella protothecoides</name>
    <dbReference type="NCBI Taxonomy" id="3075"/>
    <lineage>
        <taxon>Eukaryota</taxon>
        <taxon>Viridiplantae</taxon>
        <taxon>Chlorophyta</taxon>
        <taxon>core chlorophytes</taxon>
        <taxon>Trebouxiophyceae</taxon>
        <taxon>Chlorellales</taxon>
        <taxon>Chlorellaceae</taxon>
        <taxon>Auxenochlorella</taxon>
    </lineage>
</organism>
<dbReference type="GO" id="GO:0004181">
    <property type="term" value="F:metallocarboxypeptidase activity"/>
    <property type="evidence" value="ECO:0007669"/>
    <property type="project" value="InterPro"/>
</dbReference>
<sequence length="462" mass="50755">LLRMQQRLITSSCILTHLPLPFIRLRGLSAGLSHTPPVPFRDELIGIYRRHKHQVGATMSPSRSIIHRRAPSGMDAAQQSDVHISAACDGGNIEFGGTNKQGAFDLSIRPDPFCPSDNATHFQWFNFRASNLARGTPSTFNITNAGQASFPGGFKDYDVVASYDASIWFRLPASFDGKVLSWTVEPKHPSMHFAYFAPYPSQRHAELVAELQQVDGVQLSVLGQTLDGRDLDLLQIGTPGEGKRVAWIIARQHPGETMAEWAAEGLLRRLTDRHDPISRALLQSTVFYVVPNMNPDGSARGHLRTNAAGANLNREWAEPSMERSPEVFCVRNAMDRTGVDIMIDIHGAEALPYNFFVSSSAIPGWTPRLADLEAALSAALVVANPDFQTRVGYPRGAPGKGNLSLGSKQVAQRFDCLAVTLEQPFKDTKETPDKEFGWSPQRAQRLGASLLDAILAVVPKLR</sequence>
<dbReference type="InterPro" id="IPR050821">
    <property type="entry name" value="Cytosolic_carboxypeptidase"/>
</dbReference>
<dbReference type="AlphaFoldDB" id="A0A1D1ZRW2"/>
<evidence type="ECO:0000313" key="5">
    <source>
        <dbReference type="EMBL" id="JAT69587.1"/>
    </source>
</evidence>
<dbReference type="GO" id="GO:0006508">
    <property type="term" value="P:proteolysis"/>
    <property type="evidence" value="ECO:0007669"/>
    <property type="project" value="InterPro"/>
</dbReference>
<dbReference type="GO" id="GO:0008270">
    <property type="term" value="F:zinc ion binding"/>
    <property type="evidence" value="ECO:0007669"/>
    <property type="project" value="InterPro"/>
</dbReference>
<dbReference type="Pfam" id="PF18027">
    <property type="entry name" value="Pepdidase_M14_N"/>
    <property type="match status" value="1"/>
</dbReference>
<dbReference type="Gene3D" id="2.60.40.3120">
    <property type="match status" value="1"/>
</dbReference>
<dbReference type="InterPro" id="IPR000834">
    <property type="entry name" value="Peptidase_M14"/>
</dbReference>
<protein>
    <recommendedName>
        <fullName evidence="4">Peptidase M14 domain-containing protein</fullName>
    </recommendedName>
</protein>
<evidence type="ECO:0000259" key="4">
    <source>
        <dbReference type="PROSITE" id="PS52035"/>
    </source>
</evidence>
<dbReference type="EMBL" id="GDKF01009035">
    <property type="protein sequence ID" value="JAT69587.1"/>
    <property type="molecule type" value="Transcribed_RNA"/>
</dbReference>
<evidence type="ECO:0000256" key="2">
    <source>
        <dbReference type="ARBA" id="ARBA00005988"/>
    </source>
</evidence>
<comment type="cofactor">
    <cofactor evidence="1">
        <name>Zn(2+)</name>
        <dbReference type="ChEBI" id="CHEBI:29105"/>
    </cofactor>
</comment>
<dbReference type="InterPro" id="IPR040626">
    <property type="entry name" value="Pepdidase_M14_N"/>
</dbReference>
<feature type="non-terminal residue" evidence="5">
    <location>
        <position position="1"/>
    </location>
</feature>
<dbReference type="PROSITE" id="PS52035">
    <property type="entry name" value="PEPTIDASE_M14"/>
    <property type="match status" value="1"/>
</dbReference>
<proteinExistence type="inferred from homology"/>
<feature type="active site" description="Proton donor/acceptor" evidence="3">
    <location>
        <position position="422"/>
    </location>
</feature>
<evidence type="ECO:0000256" key="3">
    <source>
        <dbReference type="PROSITE-ProRule" id="PRU01379"/>
    </source>
</evidence>
<comment type="similarity">
    <text evidence="2 3">Belongs to the peptidase M14 family.</text>
</comment>